<dbReference type="EMBL" id="JABVEC010000019">
    <property type="protein sequence ID" value="MBC6468466.1"/>
    <property type="molecule type" value="Genomic_DNA"/>
</dbReference>
<dbReference type="RefSeq" id="WP_187245516.1">
    <property type="nucleotide sequence ID" value="NZ_BAAAOK010000014.1"/>
</dbReference>
<protein>
    <submittedName>
        <fullName evidence="1">Uncharacterized protein</fullName>
    </submittedName>
</protein>
<dbReference type="Proteomes" id="UP000805614">
    <property type="component" value="Unassembled WGS sequence"/>
</dbReference>
<accession>A0ABR7LUF0</accession>
<organism evidence="1 2">
    <name type="scientific">Actinomadura alba</name>
    <dbReference type="NCBI Taxonomy" id="406431"/>
    <lineage>
        <taxon>Bacteria</taxon>
        <taxon>Bacillati</taxon>
        <taxon>Actinomycetota</taxon>
        <taxon>Actinomycetes</taxon>
        <taxon>Streptosporangiales</taxon>
        <taxon>Thermomonosporaceae</taxon>
        <taxon>Actinomadura</taxon>
    </lineage>
</organism>
<sequence length="51" mass="4951">MFFAAVTSTPAGFALHGAVPAAHASAAFRSPVTLSPLADASVAAHADGARS</sequence>
<name>A0ABR7LUF0_9ACTN</name>
<keyword evidence="2" id="KW-1185">Reference proteome</keyword>
<evidence type="ECO:0000313" key="1">
    <source>
        <dbReference type="EMBL" id="MBC6468466.1"/>
    </source>
</evidence>
<evidence type="ECO:0000313" key="2">
    <source>
        <dbReference type="Proteomes" id="UP000805614"/>
    </source>
</evidence>
<reference evidence="1 2" key="1">
    <citation type="submission" date="2020-06" db="EMBL/GenBank/DDBJ databases">
        <title>Actinomadura xiongansis sp. nov., isolated from soil of Baiyangdian.</title>
        <authorList>
            <person name="Zhang X."/>
        </authorList>
    </citation>
    <scope>NUCLEOTIDE SEQUENCE [LARGE SCALE GENOMIC DNA]</scope>
    <source>
        <strain evidence="1 2">HBUM206468</strain>
    </source>
</reference>
<gene>
    <name evidence="1" type="ORF">HKK74_23645</name>
</gene>
<comment type="caution">
    <text evidence="1">The sequence shown here is derived from an EMBL/GenBank/DDBJ whole genome shotgun (WGS) entry which is preliminary data.</text>
</comment>
<proteinExistence type="predicted"/>